<dbReference type="InterPro" id="IPR018247">
    <property type="entry name" value="EF_Hand_1_Ca_BS"/>
</dbReference>
<dbReference type="SUPFAM" id="SSF56988">
    <property type="entry name" value="Anthrax protective antigen"/>
    <property type="match status" value="1"/>
</dbReference>
<dbReference type="Pfam" id="PF05567">
    <property type="entry name" value="T4P_PilY1"/>
    <property type="match status" value="1"/>
</dbReference>
<dbReference type="InterPro" id="IPR011658">
    <property type="entry name" value="PA14_dom"/>
</dbReference>
<feature type="domain" description="PA14" evidence="5">
    <location>
        <begin position="273"/>
        <end position="417"/>
    </location>
</feature>
<dbReference type="RefSeq" id="WP_265047089.1">
    <property type="nucleotide sequence ID" value="NZ_CP100390.1"/>
</dbReference>
<protein>
    <submittedName>
        <fullName evidence="6">PilC/PilY family type IV pilus protein</fullName>
    </submittedName>
</protein>
<dbReference type="Pfam" id="PF07691">
    <property type="entry name" value="PA14"/>
    <property type="match status" value="1"/>
</dbReference>
<accession>A0ABY6N0H2</accession>
<evidence type="ECO:0000259" key="5">
    <source>
        <dbReference type="PROSITE" id="PS51820"/>
    </source>
</evidence>
<feature type="region of interest" description="Disordered" evidence="3">
    <location>
        <begin position="1627"/>
        <end position="1682"/>
    </location>
</feature>
<dbReference type="Proteomes" id="UP001163739">
    <property type="component" value="Chromosome"/>
</dbReference>
<feature type="chain" id="PRO_5045071750" evidence="4">
    <location>
        <begin position="29"/>
        <end position="1682"/>
    </location>
</feature>
<evidence type="ECO:0000256" key="1">
    <source>
        <dbReference type="ARBA" id="ARBA00022723"/>
    </source>
</evidence>
<evidence type="ECO:0000313" key="7">
    <source>
        <dbReference type="Proteomes" id="UP001163739"/>
    </source>
</evidence>
<dbReference type="InterPro" id="IPR008707">
    <property type="entry name" value="B-propeller_PilY1"/>
</dbReference>
<evidence type="ECO:0000313" key="6">
    <source>
        <dbReference type="EMBL" id="UZE95600.1"/>
    </source>
</evidence>
<keyword evidence="4" id="KW-0732">Signal</keyword>
<feature type="signal peptide" evidence="4">
    <location>
        <begin position="1"/>
        <end position="28"/>
    </location>
</feature>
<evidence type="ECO:0000256" key="2">
    <source>
        <dbReference type="ARBA" id="ARBA00022837"/>
    </source>
</evidence>
<dbReference type="PROSITE" id="PS00018">
    <property type="entry name" value="EF_HAND_1"/>
    <property type="match status" value="1"/>
</dbReference>
<keyword evidence="1" id="KW-0479">Metal-binding</keyword>
<sequence>MKIKQMLHTAASGLIVMAASMHPIAVSAATLNLESAPLFVSSTVPPLSMLVMGRDHKLYYEAYNDASDLDGDGVVDVGYKPSIDYFGYFDSYRCYDYDGSSDRFEPKDATTDKTCSSVSGSWSGDFLNYVTTARIDALRKVLYGGYRDIDTASLTVLQRTHIPQDAHTWGKEYDPAASPGYNISDYTNLSEPKPGTRHLFANVTLTGSTEPLMRVLNDTNFRVWDWVSRQLPVAGSKCGASSNCATGGGSIWEVVPDTVLSNLFRRTYDISGTGSGHPNNHADYNNWITNYAVASRLDGSGPMTTIQGNNNPYGDDDNYLTVIDGNLTVPANGNYTFSVDGDDAVEFIIRDPSGDHVLGWYGGHGAANNDSHNDTFYLLGGYNYTIQFRHEERGGGDSFVLRWNKTTESSVITDYEVNVEVCRAGKLETNCQQYPNGNYKPTGVLHKYGENDSMMFGLLTGSYESNTQGGVLRKQIGSLTNEINATNGTLTSTVGIIKTIDALRVDGFTGSQYGCGWIVNRAINNGECSMWGNPVAEMMYESLRYFSGAKAAHPSFDYTNSGSIDNSLGLPKAAWNDPYDTADNGYPYCAKPFQLVISDINPSYDSDTVPGSYFSSMAADSALPGLHAKDYGDTITIGEGDVKGMKYIGQSETNEGKTPQPKNVVSLGTIRGLAPEEPTKQGSYYAASVAYYGWLNDISGTTAEPAAVSTKKDSRYKQRPNTFSVALASPLPEISIPVAGGNNVTLVPFAKSVSGYGISSGVSDFQPTNQIVDFYIESLGATEGSFLVNFEDVEQGADHDMDALVRYRYKLDAAGTVTVTLESLFASGSINQHMGYVISGTTRDGVYLEVRDTDSTDHNGYYLDTPPGVWAGQPRGTDDLPLVAVRTFSPGLTPGASVLKDPLWYAAKWGGFVDKNDDDTPDLQSEWDEDGDGDPDNYFLVTNALGLGAQLAKAFDEILARSGSSATVTVNSGALGTDTLLYQALFDAEKWTGSVLALPVQPDGTIIPGSEVWNVKDRLKDQATGTGHSTVREILTYDSANEEGIPFRWPSDYSSPTSGELAPAEVAALLAGVTTDQQNYGADLLNYIRGDDAQEQGIVGASRAFRTRDGNVLGDIVHSDPAYVPRPGFFYKDTWDVIGATSAPENSATQKYSDFRARFKDRKPMLYFGANDGMFHGVNAWADNASGGGQEVLGYVPTSVFSNLGELARPSYSHRYYVDGPTGFGDVFFDSTDSLWHTVAVGSLRGGGQGLFALDITDPHGLDTTSDYSSFDESNASDLVLWEFTDADDADLGYTFGKASLVRMANGKWAALFGNGYNNTEADANVSSTGNAVIYLVDVEDGSIIKKLDTGVGMVDDPMSTGRPNGIYEPTPIDTNGDNIVDYIYAGDLFGNVWKFDVSSNSTTNWKSYFLSGTDPAPLYVAKDSAGNQLPITTKVQVSTHPYHKTGHNYMVYFGTGKYIENGDNSSSGELTQAFHGLWDNGTTITGRSALLKQSIIKESTLKDAGGDFVGNFRLVTDNAINWEGATPHRGWYMDLFNTEGSNTNNYGERQVSNAVVRNGRIIFTTLIPSTDPCAAGGTGWLMEMDVENGGALKDSPYDTNNDGVIDSKDLIDTDGDGVGDTAVGGIQPGGEDGGIPSTPAIIDDPNSGNEFKEVGTSTGKIESILEGGASTQKRQSWREVR</sequence>
<name>A0ABY6N0H2_9ALTE</name>
<proteinExistence type="predicted"/>
<gene>
    <name evidence="6" type="ORF">NKI27_16280</name>
</gene>
<dbReference type="PROSITE" id="PS51820">
    <property type="entry name" value="PA14"/>
    <property type="match status" value="1"/>
</dbReference>
<evidence type="ECO:0000256" key="4">
    <source>
        <dbReference type="SAM" id="SignalP"/>
    </source>
</evidence>
<organism evidence="6 7">
    <name type="scientific">Alkalimarinus alittae</name>
    <dbReference type="NCBI Taxonomy" id="2961619"/>
    <lineage>
        <taxon>Bacteria</taxon>
        <taxon>Pseudomonadati</taxon>
        <taxon>Pseudomonadota</taxon>
        <taxon>Gammaproteobacteria</taxon>
        <taxon>Alteromonadales</taxon>
        <taxon>Alteromonadaceae</taxon>
        <taxon>Alkalimarinus</taxon>
    </lineage>
</organism>
<dbReference type="EMBL" id="CP100390">
    <property type="protein sequence ID" value="UZE95600.1"/>
    <property type="molecule type" value="Genomic_DNA"/>
</dbReference>
<evidence type="ECO:0000256" key="3">
    <source>
        <dbReference type="SAM" id="MobiDB-lite"/>
    </source>
</evidence>
<keyword evidence="7" id="KW-1185">Reference proteome</keyword>
<reference evidence="6" key="1">
    <citation type="submission" date="2022-06" db="EMBL/GenBank/DDBJ databases">
        <title>Alkalimarinus sp. nov., isolated from gut of a Alitta virens.</title>
        <authorList>
            <person name="Yang A.I."/>
            <person name="Shin N.-R."/>
        </authorList>
    </citation>
    <scope>NUCLEOTIDE SEQUENCE</scope>
    <source>
        <strain evidence="6">A2M4</strain>
    </source>
</reference>
<dbReference type="InterPro" id="IPR037524">
    <property type="entry name" value="PA14/GLEYA"/>
</dbReference>
<keyword evidence="2" id="KW-0106">Calcium</keyword>